<dbReference type="FunFam" id="3.40.50.300:FF:000819">
    <property type="entry name" value="ATP dependent RNA helicase, putative"/>
    <property type="match status" value="1"/>
</dbReference>
<feature type="compositionally biased region" description="Basic and acidic residues" evidence="12">
    <location>
        <begin position="30"/>
        <end position="44"/>
    </location>
</feature>
<evidence type="ECO:0000256" key="5">
    <source>
        <dbReference type="ARBA" id="ARBA00022741"/>
    </source>
</evidence>
<keyword evidence="8" id="KW-0067">ATP-binding</keyword>
<evidence type="ECO:0000313" key="16">
    <source>
        <dbReference type="Proteomes" id="UP000249464"/>
    </source>
</evidence>
<feature type="domain" description="Helicase ATP-binding" evidence="13">
    <location>
        <begin position="743"/>
        <end position="914"/>
    </location>
</feature>
<feature type="compositionally biased region" description="Polar residues" evidence="12">
    <location>
        <begin position="45"/>
        <end position="57"/>
    </location>
</feature>
<evidence type="ECO:0000256" key="12">
    <source>
        <dbReference type="SAM" id="MobiDB-lite"/>
    </source>
</evidence>
<dbReference type="InterPro" id="IPR001650">
    <property type="entry name" value="Helicase_C-like"/>
</dbReference>
<keyword evidence="6" id="KW-0378">Hydrolase</keyword>
<feature type="region of interest" description="Disordered" evidence="12">
    <location>
        <begin position="319"/>
        <end position="344"/>
    </location>
</feature>
<dbReference type="PANTHER" id="PTHR18934">
    <property type="entry name" value="ATP-DEPENDENT RNA HELICASE"/>
    <property type="match status" value="1"/>
</dbReference>
<dbReference type="Proteomes" id="UP000249464">
    <property type="component" value="Unassembled WGS sequence"/>
</dbReference>
<dbReference type="EC" id="3.6.4.13" evidence="2"/>
<keyword evidence="16" id="KW-1185">Reference proteome</keyword>
<keyword evidence="3" id="KW-0150">Chloroplast</keyword>
<dbReference type="InterPro" id="IPR027417">
    <property type="entry name" value="P-loop_NTPase"/>
</dbReference>
<keyword evidence="7" id="KW-0347">Helicase</keyword>
<dbReference type="GO" id="GO:0003724">
    <property type="term" value="F:RNA helicase activity"/>
    <property type="evidence" value="ECO:0007669"/>
    <property type="project" value="UniProtKB-EC"/>
</dbReference>
<feature type="region of interest" description="Disordered" evidence="12">
    <location>
        <begin position="1"/>
        <end position="57"/>
    </location>
</feature>
<dbReference type="SMART" id="SM00847">
    <property type="entry name" value="HA2"/>
    <property type="match status" value="1"/>
</dbReference>
<evidence type="ECO:0000256" key="3">
    <source>
        <dbReference type="ARBA" id="ARBA00022528"/>
    </source>
</evidence>
<evidence type="ECO:0000256" key="10">
    <source>
        <dbReference type="ARBA" id="ARBA00022946"/>
    </source>
</evidence>
<evidence type="ECO:0000256" key="11">
    <source>
        <dbReference type="ARBA" id="ARBA00047984"/>
    </source>
</evidence>
<dbReference type="Pfam" id="PF21010">
    <property type="entry name" value="HA2_C"/>
    <property type="match status" value="1"/>
</dbReference>
<feature type="region of interest" description="Disordered" evidence="12">
    <location>
        <begin position="261"/>
        <end position="307"/>
    </location>
</feature>
<evidence type="ECO:0000256" key="4">
    <source>
        <dbReference type="ARBA" id="ARBA00022640"/>
    </source>
</evidence>
<evidence type="ECO:0000256" key="8">
    <source>
        <dbReference type="ARBA" id="ARBA00022840"/>
    </source>
</evidence>
<dbReference type="CDD" id="cd17917">
    <property type="entry name" value="DEXHc_RHA-like"/>
    <property type="match status" value="1"/>
</dbReference>
<dbReference type="SUPFAM" id="SSF52540">
    <property type="entry name" value="P-loop containing nucleoside triphosphate hydrolases"/>
    <property type="match status" value="1"/>
</dbReference>
<evidence type="ECO:0000259" key="13">
    <source>
        <dbReference type="PROSITE" id="PS51192"/>
    </source>
</evidence>
<comment type="subcellular location">
    <subcellularLocation>
        <location evidence="1">Plastid</location>
        <location evidence="1">Chloroplast</location>
    </subcellularLocation>
</comment>
<dbReference type="STRING" id="796604.A0A2X0N668"/>
<dbReference type="SMART" id="SM00487">
    <property type="entry name" value="DEXDc"/>
    <property type="match status" value="1"/>
</dbReference>
<dbReference type="InterPro" id="IPR011545">
    <property type="entry name" value="DEAD/DEAH_box_helicase_dom"/>
</dbReference>
<dbReference type="Gene3D" id="3.40.50.300">
    <property type="entry name" value="P-loop containing nucleotide triphosphate hydrolases"/>
    <property type="match status" value="2"/>
</dbReference>
<dbReference type="PROSITE" id="PS51192">
    <property type="entry name" value="HELICASE_ATP_BIND_1"/>
    <property type="match status" value="1"/>
</dbReference>
<evidence type="ECO:0000256" key="6">
    <source>
        <dbReference type="ARBA" id="ARBA00022801"/>
    </source>
</evidence>
<dbReference type="InterPro" id="IPR007502">
    <property type="entry name" value="Helicase-assoc_dom"/>
</dbReference>
<dbReference type="PROSITE" id="PS51194">
    <property type="entry name" value="HELICASE_CTER"/>
    <property type="match status" value="1"/>
</dbReference>
<organism evidence="15 16">
    <name type="scientific">Microbotryum silenes-dioicae</name>
    <dbReference type="NCBI Taxonomy" id="796604"/>
    <lineage>
        <taxon>Eukaryota</taxon>
        <taxon>Fungi</taxon>
        <taxon>Dikarya</taxon>
        <taxon>Basidiomycota</taxon>
        <taxon>Pucciniomycotina</taxon>
        <taxon>Microbotryomycetes</taxon>
        <taxon>Microbotryales</taxon>
        <taxon>Microbotryaceae</taxon>
        <taxon>Microbotryum</taxon>
    </lineage>
</organism>
<accession>A0A2X0N668</accession>
<evidence type="ECO:0000256" key="1">
    <source>
        <dbReference type="ARBA" id="ARBA00004229"/>
    </source>
</evidence>
<evidence type="ECO:0000256" key="9">
    <source>
        <dbReference type="ARBA" id="ARBA00022884"/>
    </source>
</evidence>
<dbReference type="Pfam" id="PF00270">
    <property type="entry name" value="DEAD"/>
    <property type="match status" value="1"/>
</dbReference>
<evidence type="ECO:0000256" key="2">
    <source>
        <dbReference type="ARBA" id="ARBA00012552"/>
    </source>
</evidence>
<keyword evidence="5" id="KW-0547">Nucleotide-binding</keyword>
<feature type="compositionally biased region" description="Low complexity" evidence="12">
    <location>
        <begin position="277"/>
        <end position="293"/>
    </location>
</feature>
<keyword evidence="10" id="KW-0809">Transit peptide</keyword>
<dbReference type="SMART" id="SM00490">
    <property type="entry name" value="HELICc"/>
    <property type="match status" value="1"/>
</dbReference>
<evidence type="ECO:0000313" key="15">
    <source>
        <dbReference type="EMBL" id="SGY79422.1"/>
    </source>
</evidence>
<feature type="domain" description="Helicase C-terminal" evidence="14">
    <location>
        <begin position="1012"/>
        <end position="1187"/>
    </location>
</feature>
<reference evidence="15 16" key="1">
    <citation type="submission" date="2016-11" db="EMBL/GenBank/DDBJ databases">
        <authorList>
            <person name="Jaros S."/>
            <person name="Januszkiewicz K."/>
            <person name="Wedrychowicz H."/>
        </authorList>
    </citation>
    <scope>NUCLEOTIDE SEQUENCE [LARGE SCALE GENOMIC DNA]</scope>
</reference>
<gene>
    <name evidence="15" type="primary">BQ5605_C008g05127</name>
    <name evidence="15" type="ORF">BQ5605_C008G05127</name>
</gene>
<evidence type="ECO:0000259" key="14">
    <source>
        <dbReference type="PROSITE" id="PS51194"/>
    </source>
</evidence>
<dbReference type="FunFam" id="3.40.50.300:FF:000500">
    <property type="entry name" value="ATP-dependent RNA helicase DHX29"/>
    <property type="match status" value="1"/>
</dbReference>
<feature type="region of interest" description="Disordered" evidence="12">
    <location>
        <begin position="434"/>
        <end position="483"/>
    </location>
</feature>
<dbReference type="GO" id="GO:0016787">
    <property type="term" value="F:hydrolase activity"/>
    <property type="evidence" value="ECO:0007669"/>
    <property type="project" value="UniProtKB-KW"/>
</dbReference>
<feature type="region of interest" description="Disordered" evidence="12">
    <location>
        <begin position="947"/>
        <end position="980"/>
    </location>
</feature>
<keyword evidence="4" id="KW-0934">Plastid</keyword>
<keyword evidence="9" id="KW-0694">RNA-binding</keyword>
<dbReference type="GO" id="GO:0005524">
    <property type="term" value="F:ATP binding"/>
    <property type="evidence" value="ECO:0007669"/>
    <property type="project" value="UniProtKB-KW"/>
</dbReference>
<dbReference type="CDD" id="cd18791">
    <property type="entry name" value="SF2_C_RHA"/>
    <property type="match status" value="1"/>
</dbReference>
<dbReference type="EMBL" id="FQNC01000048">
    <property type="protein sequence ID" value="SGY79422.1"/>
    <property type="molecule type" value="Genomic_DNA"/>
</dbReference>
<dbReference type="InterPro" id="IPR014001">
    <property type="entry name" value="Helicase_ATP-bd"/>
</dbReference>
<sequence length="1595" mass="178863">MPAKKSGGAGNKKKAKPISNRGFATVSIPKKKEPEPEESSERTTLENGAVQTEAVASTSQLNAVGTTTETAATVPDGTAATTEEAEWDAEEIEKLEWSRLADKIRSTVDKEVARVLKVSFSVVKNLGARCPTQALSLVQVIDYERRLSKSLPTYFWTDRNLQRRIIELGQSLFSEETPQPLYEPEDKAITKIATLWGVLEGIGFRTERIEECLTQAKSLELEDALDWASGISDLENNLFLHCDAEELGCEGPLIAPTIPPAEPSLDSTTPKTDLIESSTPRLTRSSSPIPSTSAVGSVTTNQDDEARADASIRARILAYETIDDDDDPQDGKTDPDLDDMKEDPDANTRYARLKLQLSEIQRAQGVSKRLAIKQRTGPTREDEWRERKVIELNKLIGEIEGDYTFRRVDADLIYREERTRLDAAVLADRLNGTSLATPPQTSSGIVEEAMSERPETSTPSVEPVVAGPTLSADPPSVEEDDEGGMFGNLLDEMPTEETSEETGQTIYVRDMSLPKHFSGKTPKTNLEETVRKIDKYATVVFRVISRGTRACRASVTIAWGDGSGRKQLWTMDDVACHDRKQAFDYIATVALFEVNSTNVHKQLPAIFRDLWDELAEKKKGEDEARYRERLKVWKRLAEPRMAEPPSRVRSRSFDEVWRARRLTSYCDALQDPRITRMPSSSAPEAKILPVSFTPPEVSEKIKADFAQRQDWPAYQEMLVSMDQWVQIQQRANLPIANYRSFIMSTIEQNQCVVLCGETGCGKSTQVPSFIVEHDMRKGRNVKVYCTEPRRISAISLAQRVSSELGEASGACGSRSSLVGYSIRLDSAISASSRIVYATTGIVLRMLESREALSDLTHIIIDEVHERSIDSDFLLIVLREILEVRKDLKVILMSATVDAEKIASYMGDCPVITVPGRTFPVTPHFLEDVIELTQYRLTPTTDSQYVARSKRAYNGSGRPRKSADDEAPPDEDEEPDLPAGGLIKTLTTLSKQSRTTLECMDQHVINYELITLLLEQLCFERRELIPFSNAILIFLPGIESIRRLTDMLEGHPKFGTNSFLILPLHSTISNENQGLVFNVPKRGIRKIVISTNIAETGVTIPDITAVIDTGKHREMRFDEKRQISRLVETFVAQSNAAQRRGRAGRVQEGVCFHLFSKQRHDTIMAEHPQPEMLRLSLQDLALRIKIMKIGNASIEDVLLRALDPPLLVNIQRAVFSLIEAKALTSTEEITPLGRHLAKLPMDVHLGKFLIMATIFNCLDAALTITAALNAKSPWMTPFGREAEADAVKRGFKVENSDFLTLYNAYCSWREASGNGYEREFTRKNFLSQQNLQEIEQGRQQYFSFLVDAGFIDISEAEKRELVSTRYGKSRTRFVRVPNELDTYSRDPKAVMACLAASMYPKLLVIDPQSGQMKTLAKNTPAAIHPSSVNFAPGRRVDFGGSKFVAFFTAMHTHKLCEWRERESVPDCFHGLLNVWWWMGCADVWESGTVDERAVYLLCGNADTQLAAHSLSIDRKIRIRLEPKTSIAMRLLRQQWNSFFLAKMKNPTMTTSEPHAAWLDLVKEALCSPRKDEDSVTAEMRKKKVVEQMKLSVIKNA</sequence>
<feature type="compositionally biased region" description="Acidic residues" evidence="12">
    <location>
        <begin position="964"/>
        <end position="975"/>
    </location>
</feature>
<dbReference type="FunFam" id="1.20.120.1080:FF:000002">
    <property type="entry name" value="Putative ATP-dependent RNA helicase DHX36"/>
    <property type="match status" value="1"/>
</dbReference>
<evidence type="ECO:0000256" key="7">
    <source>
        <dbReference type="ARBA" id="ARBA00022806"/>
    </source>
</evidence>
<dbReference type="PANTHER" id="PTHR18934:SF145">
    <property type="entry name" value="ATP-DEPENDENT RNA HELICASE DHX57-RELATED"/>
    <property type="match status" value="1"/>
</dbReference>
<protein>
    <recommendedName>
        <fullName evidence="2">RNA helicase</fullName>
        <ecNumber evidence="2">3.6.4.13</ecNumber>
    </recommendedName>
</protein>
<proteinExistence type="predicted"/>
<feature type="compositionally biased region" description="Polar residues" evidence="12">
    <location>
        <begin position="434"/>
        <end position="444"/>
    </location>
</feature>
<dbReference type="GO" id="GO:0003723">
    <property type="term" value="F:RNA binding"/>
    <property type="evidence" value="ECO:0007669"/>
    <property type="project" value="UniProtKB-KW"/>
</dbReference>
<dbReference type="Pfam" id="PF00271">
    <property type="entry name" value="Helicase_C"/>
    <property type="match status" value="1"/>
</dbReference>
<dbReference type="Gene3D" id="1.20.120.1080">
    <property type="match status" value="1"/>
</dbReference>
<comment type="catalytic activity">
    <reaction evidence="11">
        <text>ATP + H2O = ADP + phosphate + H(+)</text>
        <dbReference type="Rhea" id="RHEA:13065"/>
        <dbReference type="ChEBI" id="CHEBI:15377"/>
        <dbReference type="ChEBI" id="CHEBI:15378"/>
        <dbReference type="ChEBI" id="CHEBI:30616"/>
        <dbReference type="ChEBI" id="CHEBI:43474"/>
        <dbReference type="ChEBI" id="CHEBI:456216"/>
        <dbReference type="EC" id="3.6.4.13"/>
    </reaction>
</comment>
<name>A0A2X0N668_9BASI</name>